<feature type="region of interest" description="Disordered" evidence="2">
    <location>
        <begin position="19"/>
        <end position="63"/>
    </location>
</feature>
<accession>A0A5B8MUY9</accession>
<dbReference type="Gene3D" id="2.20.110.10">
    <property type="entry name" value="Histone H3 K4-specific methyltransferase SET7/9 N-terminal domain"/>
    <property type="match status" value="2"/>
</dbReference>
<dbReference type="PANTHER" id="PTHR23084">
    <property type="entry name" value="PHOSPHATIDYLINOSITOL-4-PHOSPHATE 5-KINASE RELATED"/>
    <property type="match status" value="1"/>
</dbReference>
<dbReference type="Pfam" id="PF02493">
    <property type="entry name" value="MORN"/>
    <property type="match status" value="3"/>
</dbReference>
<dbReference type="PANTHER" id="PTHR23084:SF179">
    <property type="entry name" value="OS10G0565000 PROTEIN"/>
    <property type="match status" value="1"/>
</dbReference>
<dbReference type="EMBL" id="CP031043">
    <property type="protein sequence ID" value="QDZ23220.1"/>
    <property type="molecule type" value="Genomic_DNA"/>
</dbReference>
<keyword evidence="1" id="KW-0677">Repeat</keyword>
<evidence type="ECO:0000313" key="3">
    <source>
        <dbReference type="EMBL" id="QDZ23220.1"/>
    </source>
</evidence>
<proteinExistence type="predicted"/>
<evidence type="ECO:0000256" key="1">
    <source>
        <dbReference type="ARBA" id="ARBA00022737"/>
    </source>
</evidence>
<dbReference type="GO" id="GO:0016020">
    <property type="term" value="C:membrane"/>
    <property type="evidence" value="ECO:0007669"/>
    <property type="project" value="UniProtKB-ARBA"/>
</dbReference>
<dbReference type="STRING" id="1764295.A0A5B8MUY9"/>
<gene>
    <name evidence="3" type="ORF">A3770_10p57380</name>
</gene>
<organism evidence="3 4">
    <name type="scientific">Chloropicon primus</name>
    <dbReference type="NCBI Taxonomy" id="1764295"/>
    <lineage>
        <taxon>Eukaryota</taxon>
        <taxon>Viridiplantae</taxon>
        <taxon>Chlorophyta</taxon>
        <taxon>Chloropicophyceae</taxon>
        <taxon>Chloropicales</taxon>
        <taxon>Chloropicaceae</taxon>
        <taxon>Chloropicon</taxon>
    </lineage>
</organism>
<name>A0A5B8MUY9_9CHLO</name>
<keyword evidence="4" id="KW-1185">Reference proteome</keyword>
<feature type="compositionally biased region" description="Basic and acidic residues" evidence="2">
    <location>
        <begin position="19"/>
        <end position="31"/>
    </location>
</feature>
<dbReference type="AlphaFoldDB" id="A0A5B8MUY9"/>
<dbReference type="InterPro" id="IPR003409">
    <property type="entry name" value="MORN"/>
</dbReference>
<dbReference type="OrthoDB" id="270720at2759"/>
<evidence type="ECO:0008006" key="5">
    <source>
        <dbReference type="Google" id="ProtNLM"/>
    </source>
</evidence>
<evidence type="ECO:0000313" key="4">
    <source>
        <dbReference type="Proteomes" id="UP000316726"/>
    </source>
</evidence>
<reference evidence="3 4" key="1">
    <citation type="submission" date="2018-07" db="EMBL/GenBank/DDBJ databases">
        <title>The complete nuclear genome of the prasinophyte Chloropicon primus (CCMP1205).</title>
        <authorList>
            <person name="Pombert J.-F."/>
            <person name="Otis C."/>
            <person name="Turmel M."/>
            <person name="Lemieux C."/>
        </authorList>
    </citation>
    <scope>NUCLEOTIDE SEQUENCE [LARGE SCALE GENOMIC DNA]</scope>
    <source>
        <strain evidence="3 4">CCMP1205</strain>
    </source>
</reference>
<dbReference type="SUPFAM" id="SSF82185">
    <property type="entry name" value="Histone H3 K4-specific methyltransferase SET7/9 N-terminal domain"/>
    <property type="match status" value="1"/>
</dbReference>
<evidence type="ECO:0000256" key="2">
    <source>
        <dbReference type="SAM" id="MobiDB-lite"/>
    </source>
</evidence>
<protein>
    <recommendedName>
        <fullName evidence="5">MORN repeat domain-containing protein</fullName>
    </recommendedName>
</protein>
<dbReference type="SMART" id="SM00698">
    <property type="entry name" value="MORN"/>
    <property type="match status" value="3"/>
</dbReference>
<sequence length="197" mass="22398">MRGMGAAVLDLLGGWRRKDSRGADARVKVEGTFDEEEVNRSRRKARRSRGKENENEATSSQVTWESVKWRDGSNYEGLVREGKCHIRGVLRYANGDRYEGEYKDNHMNGLGVYVWKNGAVYRGEWSENNMHGCGVKLIPKGNGEIVPQEGEWLEDSYIGDVMTCSKYLSRKKAMEADHAARGAREFKVKPQPRARRG</sequence>
<dbReference type="Proteomes" id="UP000316726">
    <property type="component" value="Chromosome 10"/>
</dbReference>